<dbReference type="KEGG" id="aalt:CC77DRAFT_1026101"/>
<name>A0A177D3K2_ALTAL</name>
<dbReference type="Proteomes" id="UP000077248">
    <property type="component" value="Unassembled WGS sequence"/>
</dbReference>
<gene>
    <name evidence="1" type="ORF">CC77DRAFT_1026101</name>
</gene>
<evidence type="ECO:0000313" key="1">
    <source>
        <dbReference type="EMBL" id="OAG14028.1"/>
    </source>
</evidence>
<dbReference type="AlphaFoldDB" id="A0A177D3K2"/>
<accession>A0A177D3K2</accession>
<dbReference type="GeneID" id="29111785"/>
<organism evidence="1 2">
    <name type="scientific">Alternaria alternata</name>
    <name type="common">Alternaria rot fungus</name>
    <name type="synonym">Torula alternata</name>
    <dbReference type="NCBI Taxonomy" id="5599"/>
    <lineage>
        <taxon>Eukaryota</taxon>
        <taxon>Fungi</taxon>
        <taxon>Dikarya</taxon>
        <taxon>Ascomycota</taxon>
        <taxon>Pezizomycotina</taxon>
        <taxon>Dothideomycetes</taxon>
        <taxon>Pleosporomycetidae</taxon>
        <taxon>Pleosporales</taxon>
        <taxon>Pleosporineae</taxon>
        <taxon>Pleosporaceae</taxon>
        <taxon>Alternaria</taxon>
        <taxon>Alternaria sect. Alternaria</taxon>
        <taxon>Alternaria alternata complex</taxon>
    </lineage>
</organism>
<dbReference type="EMBL" id="KV441503">
    <property type="protein sequence ID" value="OAG14028.1"/>
    <property type="molecule type" value="Genomic_DNA"/>
</dbReference>
<proteinExistence type="predicted"/>
<keyword evidence="2" id="KW-1185">Reference proteome</keyword>
<dbReference type="RefSeq" id="XP_018379449.1">
    <property type="nucleotide sequence ID" value="XM_018526191.1"/>
</dbReference>
<sequence>MSSPASTVVLSSALSADHQSPGPAGILENTVVNHSISLGLWFTHALRFNDHNGNADVEVGYRSVMHTAIGFVVCAFPSSL</sequence>
<dbReference type="VEuPathDB" id="FungiDB:CC77DRAFT_1026101"/>
<reference evidence="1 2" key="1">
    <citation type="submission" date="2016-05" db="EMBL/GenBank/DDBJ databases">
        <title>Comparative analysis of secretome profiles of manganese(II)-oxidizing ascomycete fungi.</title>
        <authorList>
            <consortium name="DOE Joint Genome Institute"/>
            <person name="Zeiner C.A."/>
            <person name="Purvine S.O."/>
            <person name="Zink E.M."/>
            <person name="Wu S."/>
            <person name="Pasa-Tolic L."/>
            <person name="Chaput D.L."/>
            <person name="Haridas S."/>
            <person name="Grigoriev I.V."/>
            <person name="Santelli C.M."/>
            <person name="Hansel C.M."/>
        </authorList>
    </citation>
    <scope>NUCLEOTIDE SEQUENCE [LARGE SCALE GENOMIC DNA]</scope>
    <source>
        <strain evidence="1 2">SRC1lrK2f</strain>
    </source>
</reference>
<protein>
    <submittedName>
        <fullName evidence="1">Uncharacterized protein</fullName>
    </submittedName>
</protein>
<evidence type="ECO:0000313" key="2">
    <source>
        <dbReference type="Proteomes" id="UP000077248"/>
    </source>
</evidence>